<accession>K9XWG0</accession>
<dbReference type="EMBL" id="CP003653">
    <property type="protein sequence ID" value="AFZ36930.1"/>
    <property type="molecule type" value="Genomic_DNA"/>
</dbReference>
<dbReference type="Pfam" id="PF14332">
    <property type="entry name" value="DUF4388"/>
    <property type="match status" value="1"/>
</dbReference>
<dbReference type="KEGG" id="scs:Sta7437_3427"/>
<dbReference type="InterPro" id="IPR024186">
    <property type="entry name" value="Sig_transdc_resp-reg_PatA"/>
</dbReference>
<evidence type="ECO:0000313" key="4">
    <source>
        <dbReference type="EMBL" id="AFZ36930.1"/>
    </source>
</evidence>
<dbReference type="OrthoDB" id="9809318at2"/>
<sequence length="411" mass="47050">MTSNLANTFQILKKASERQWSGCLVVSQPKDHSVNWQLYLNNGELQYATSATGQAERLSYLWQQFQPNLNLPELTLKNSEYQQVCNYLAQQNLPQSELQQFLLNCSQEALVHVLSFKQAEVELIANQLINDAITNFSWLDLATKAKQFILGWQEVLDYCDSPFNRIYLDHKSTFNFYKIWKKNAENSEQNHLINFGKLSTIVDLLLQKNSLYQLSLKLEIEPLHLIKLLQPFIKEKLIEILPWQEQTTKTVEKVAPDNANNSSQLNSIKIEPQINQKQPSEVATSQRQLIACIDDSNTVQKQVKMILESVGYDVIGITESANALRGLSRQQPVLILMDINMPDINGYDLCSMLRRSQKFQEIPIIMLTGRDGIIDRMRAKFVGATNYLTKPFQPDQLIALVQELSLPTTSI</sequence>
<dbReference type="PROSITE" id="PS50110">
    <property type="entry name" value="RESPONSE_REGULATORY"/>
    <property type="match status" value="1"/>
</dbReference>
<dbReference type="RefSeq" id="WP_015194592.1">
    <property type="nucleotide sequence ID" value="NC_019748.1"/>
</dbReference>
<dbReference type="SMART" id="SM00448">
    <property type="entry name" value="REC"/>
    <property type="match status" value="1"/>
</dbReference>
<organism evidence="4 5">
    <name type="scientific">Stanieria cyanosphaera (strain ATCC 29371 / PCC 7437)</name>
    <dbReference type="NCBI Taxonomy" id="111780"/>
    <lineage>
        <taxon>Bacteria</taxon>
        <taxon>Bacillati</taxon>
        <taxon>Cyanobacteriota</taxon>
        <taxon>Cyanophyceae</taxon>
        <taxon>Pleurocapsales</taxon>
        <taxon>Dermocarpellaceae</taxon>
        <taxon>Stanieria</taxon>
    </lineage>
</organism>
<reference evidence="5" key="1">
    <citation type="journal article" date="2013" name="Proc. Natl. Acad. Sci. U.S.A.">
        <title>Improving the coverage of the cyanobacterial phylum using diversity-driven genome sequencing.</title>
        <authorList>
            <person name="Shih P.M."/>
            <person name="Wu D."/>
            <person name="Latifi A."/>
            <person name="Axen S.D."/>
            <person name="Fewer D.P."/>
            <person name="Talla E."/>
            <person name="Calteau A."/>
            <person name="Cai F."/>
            <person name="Tandeau de Marsac N."/>
            <person name="Rippka R."/>
            <person name="Herdman M."/>
            <person name="Sivonen K."/>
            <person name="Coursin T."/>
            <person name="Laurent T."/>
            <person name="Goodwin L."/>
            <person name="Nolan M."/>
            <person name="Davenport K.W."/>
            <person name="Han C.S."/>
            <person name="Rubin E.M."/>
            <person name="Eisen J.A."/>
            <person name="Woyke T."/>
            <person name="Gugger M."/>
            <person name="Kerfeld C.A."/>
        </authorList>
    </citation>
    <scope>NUCLEOTIDE SEQUENCE [LARGE SCALE GENOMIC DNA]</scope>
    <source>
        <strain evidence="5">ATCC 29371 / PCC 7437</strain>
    </source>
</reference>
<dbReference type="InterPro" id="IPR001789">
    <property type="entry name" value="Sig_transdc_resp-reg_receiver"/>
</dbReference>
<dbReference type="eggNOG" id="COG0745">
    <property type="taxonomic scope" value="Bacteria"/>
</dbReference>
<keyword evidence="5" id="KW-1185">Reference proteome</keyword>
<evidence type="ECO:0000256" key="2">
    <source>
        <dbReference type="PROSITE-ProRule" id="PRU00169"/>
    </source>
</evidence>
<protein>
    <submittedName>
        <fullName evidence="4">Response regulator receiver protein</fullName>
    </submittedName>
</protein>
<dbReference type="Gene3D" id="3.40.50.2300">
    <property type="match status" value="1"/>
</dbReference>
<dbReference type="SUPFAM" id="SSF52172">
    <property type="entry name" value="CheY-like"/>
    <property type="match status" value="1"/>
</dbReference>
<name>K9XWG0_STAC7</name>
<proteinExistence type="predicted"/>
<evidence type="ECO:0000313" key="5">
    <source>
        <dbReference type="Proteomes" id="UP000010473"/>
    </source>
</evidence>
<evidence type="ECO:0000259" key="3">
    <source>
        <dbReference type="PROSITE" id="PS50110"/>
    </source>
</evidence>
<dbReference type="PANTHER" id="PTHR44591">
    <property type="entry name" value="STRESS RESPONSE REGULATOR PROTEIN 1"/>
    <property type="match status" value="1"/>
</dbReference>
<dbReference type="AlphaFoldDB" id="K9XWG0"/>
<dbReference type="Proteomes" id="UP000010473">
    <property type="component" value="Chromosome"/>
</dbReference>
<keyword evidence="1 2" id="KW-0597">Phosphoprotein</keyword>
<evidence type="ECO:0000256" key="1">
    <source>
        <dbReference type="ARBA" id="ARBA00022553"/>
    </source>
</evidence>
<feature type="modified residue" description="4-aspartylphosphate" evidence="2">
    <location>
        <position position="338"/>
    </location>
</feature>
<dbReference type="Pfam" id="PF00072">
    <property type="entry name" value="Response_reg"/>
    <property type="match status" value="1"/>
</dbReference>
<dbReference type="InterPro" id="IPR011006">
    <property type="entry name" value="CheY-like_superfamily"/>
</dbReference>
<dbReference type="GO" id="GO:0000160">
    <property type="term" value="P:phosphorelay signal transduction system"/>
    <property type="evidence" value="ECO:0007669"/>
    <property type="project" value="InterPro"/>
</dbReference>
<gene>
    <name evidence="4" type="ordered locus">Sta7437_3427</name>
</gene>
<dbReference type="InterPro" id="IPR050595">
    <property type="entry name" value="Bact_response_regulator"/>
</dbReference>
<feature type="domain" description="Response regulatory" evidence="3">
    <location>
        <begin position="289"/>
        <end position="405"/>
    </location>
</feature>
<dbReference type="PIRSF" id="PIRSF005897">
    <property type="entry name" value="RR_PatA"/>
    <property type="match status" value="1"/>
</dbReference>
<dbReference type="InterPro" id="IPR025497">
    <property type="entry name" value="PatA-like_N"/>
</dbReference>
<dbReference type="HOGENOM" id="CLU_031371_1_0_3"/>
<dbReference type="STRING" id="111780.Sta7437_3427"/>
<dbReference type="PANTHER" id="PTHR44591:SF3">
    <property type="entry name" value="RESPONSE REGULATORY DOMAIN-CONTAINING PROTEIN"/>
    <property type="match status" value="1"/>
</dbReference>